<dbReference type="GeneID" id="80918445"/>
<name>A0AA35IYF9_SACMI</name>
<feature type="region of interest" description="Disordered" evidence="2">
    <location>
        <begin position="770"/>
        <end position="870"/>
    </location>
</feature>
<reference evidence="3" key="1">
    <citation type="submission" date="2022-10" db="EMBL/GenBank/DDBJ databases">
        <authorList>
            <person name="Byrne P K."/>
        </authorList>
    </citation>
    <scope>NUCLEOTIDE SEQUENCE</scope>
    <source>
        <strain evidence="3">IFO1815</strain>
    </source>
</reference>
<organism evidence="3 4">
    <name type="scientific">Saccharomyces mikatae IFO 1815</name>
    <dbReference type="NCBI Taxonomy" id="226126"/>
    <lineage>
        <taxon>Eukaryota</taxon>
        <taxon>Fungi</taxon>
        <taxon>Dikarya</taxon>
        <taxon>Ascomycota</taxon>
        <taxon>Saccharomycotina</taxon>
        <taxon>Saccharomycetes</taxon>
        <taxon>Saccharomycetales</taxon>
        <taxon>Saccharomycetaceae</taxon>
        <taxon>Saccharomyces</taxon>
    </lineage>
</organism>
<feature type="compositionally biased region" description="Low complexity" evidence="2">
    <location>
        <begin position="379"/>
        <end position="432"/>
    </location>
</feature>
<dbReference type="RefSeq" id="XP_056082349.1">
    <property type="nucleotide sequence ID" value="XM_056222682.1"/>
</dbReference>
<dbReference type="GO" id="GO:0051321">
    <property type="term" value="P:meiotic cell cycle"/>
    <property type="evidence" value="ECO:0007669"/>
    <property type="project" value="InterPro"/>
</dbReference>
<dbReference type="PANTHER" id="PTHR34586">
    <property type="entry name" value="SPERACT/SCAVENGER RECEPTOR DOMAIN-CONTAINING PROTEIN"/>
    <property type="match status" value="1"/>
</dbReference>
<keyword evidence="4" id="KW-1185">Reference proteome</keyword>
<feature type="compositionally biased region" description="Low complexity" evidence="2">
    <location>
        <begin position="770"/>
        <end position="787"/>
    </location>
</feature>
<dbReference type="InterPro" id="IPR054776">
    <property type="entry name" value="VIR1_yeast"/>
</dbReference>
<accession>A0AA35IYF9</accession>
<evidence type="ECO:0000256" key="1">
    <source>
        <dbReference type="SAM" id="Coils"/>
    </source>
</evidence>
<keyword evidence="1" id="KW-0175">Coiled coil</keyword>
<feature type="region of interest" description="Disordered" evidence="2">
    <location>
        <begin position="379"/>
        <end position="433"/>
    </location>
</feature>
<dbReference type="Pfam" id="PF22575">
    <property type="entry name" value="Vir1p"/>
    <property type="match status" value="1"/>
</dbReference>
<proteinExistence type="predicted"/>
<feature type="compositionally biased region" description="Polar residues" evidence="2">
    <location>
        <begin position="788"/>
        <end position="832"/>
    </location>
</feature>
<dbReference type="AlphaFoldDB" id="A0AA35IYF9"/>
<dbReference type="PANTHER" id="PTHR34586:SF3">
    <property type="entry name" value="FOLLISTATIN-LIKE DOMAIN-CONTAINING PROTEIN"/>
    <property type="match status" value="1"/>
</dbReference>
<feature type="compositionally biased region" description="Low complexity" evidence="2">
    <location>
        <begin position="833"/>
        <end position="870"/>
    </location>
</feature>
<dbReference type="GO" id="GO:0045944">
    <property type="term" value="P:positive regulation of transcription by RNA polymerase II"/>
    <property type="evidence" value="ECO:0007669"/>
    <property type="project" value="InterPro"/>
</dbReference>
<feature type="coiled-coil region" evidence="1">
    <location>
        <begin position="547"/>
        <end position="574"/>
    </location>
</feature>
<evidence type="ECO:0000313" key="4">
    <source>
        <dbReference type="Proteomes" id="UP001161438"/>
    </source>
</evidence>
<dbReference type="InterPro" id="IPR053097">
    <property type="entry name" value="Prespore_vesicle_assoc"/>
</dbReference>
<evidence type="ECO:0000256" key="2">
    <source>
        <dbReference type="SAM" id="MobiDB-lite"/>
    </source>
</evidence>
<dbReference type="EMBL" id="OX365763">
    <property type="protein sequence ID" value="CAI4039234.1"/>
    <property type="molecule type" value="Genomic_DNA"/>
</dbReference>
<gene>
    <name evidence="3" type="primary">SMKI07G2130</name>
    <name evidence="3" type="ORF">SMKI_07G2130</name>
</gene>
<protein>
    <submittedName>
        <fullName evidence="3">Uncharacterized protein</fullName>
    </submittedName>
</protein>
<sequence length="931" mass="104957">MQKCASNAPLVTAASQISQGTINALLQAILKAFHKLASTDSRKDNDPVEIAFKLINSLKYLPISATFSDSFDAELGKLDIFSPLLQAAVTAANNGNIIWDLIAVLYAYISIHKQFHPLILQNLDLWKDFMADHNGETTSNANEERDSMKFGVLSLLSIVQNFEEVTSDLFNFLRLGLRYTLLKIWVPQWQKYDSSATNLISGDEKISKWITKDYQVDFFIITSLASKSTLEVLPSHYFAYKISKRISHFPNLIDSKLYRFAISTIMENGISENGSRNGIHGFNLNDLSFCFQILMEVVDHPELNYLQENRLILLLEIALNHLILVPTHCLHSSFGELGSTQSLSSTLNIIQFLLSKFLINMGNVSQLINKSNKICITSNNNKNNSSNNNSSTSNNNNNNNNSNSNNNNNNNNNNGINNNNSGNNNNNISGNTNRKKDWTQLYHTNYQIPYWFEDSILPPIPPISKSLFTFDKNLSCESDSIMIIKDLLRCLNLTILLTSKLLKDYDDLNINVLTQSSDCKYGEKNHVMIEQYMQLYLVPLFTSLLLAQQLKDQDQDQDQEKEKDKEEKEQLKTEERANIHLINSSSSRKLFSQLIFFNSLKLCEHLVIKEKNLALYHLIRFTTKISLDDLTLQKISINLLNHLFFHQISDGSDNDSLIQKLCLKNQLSFHALKDYITLWNDGSAVYSAFYNELFFEEQPKIESIKLTMSDLLKLFPDDDQPVLSTPLSTITSVTTNDNSIPLQLVSQKNAESFTPLSKYDAYSSTSFIPSTSNNASSNANKQQPQNSTPCSSNRYLFNKSSLLPQESNDGNKSGSIQGSGSMNDSYSLDNSFNTTNTNMTRQPTTLTRATDAMTTAPTTPTSYKNSSGSNNNNLWIESPMTNFKGSITNKNTSKNKIVNTGKNYILGGHNKVKNNSRAQSIHIDDFENNNN</sequence>
<evidence type="ECO:0000313" key="3">
    <source>
        <dbReference type="EMBL" id="CAI4039234.1"/>
    </source>
</evidence>
<dbReference type="Proteomes" id="UP001161438">
    <property type="component" value="Chromosome 7"/>
</dbReference>